<evidence type="ECO:0000256" key="6">
    <source>
        <dbReference type="ARBA" id="ARBA00040136"/>
    </source>
</evidence>
<comment type="caution">
    <text evidence="7">The sequence shown here is derived from an EMBL/GenBank/DDBJ whole genome shotgun (WGS) entry which is preliminary data.</text>
</comment>
<dbReference type="STRING" id="52247.A0A4T0WZF3"/>
<evidence type="ECO:0000256" key="4">
    <source>
        <dbReference type="ARBA" id="ARBA00023242"/>
    </source>
</evidence>
<proteinExistence type="inferred from homology"/>
<dbReference type="EMBL" id="SELW01000519">
    <property type="protein sequence ID" value="TID23831.1"/>
    <property type="molecule type" value="Genomic_DNA"/>
</dbReference>
<evidence type="ECO:0000313" key="7">
    <source>
        <dbReference type="EMBL" id="TID23831.1"/>
    </source>
</evidence>
<dbReference type="OrthoDB" id="10266074at2759"/>
<gene>
    <name evidence="7" type="ORF">CANINC_003123</name>
</gene>
<keyword evidence="2" id="KW-0805">Transcription regulation</keyword>
<name>A0A4T0WZF3_9ASCO</name>
<organism evidence="7 8">
    <name type="scientific">Pichia inconspicua</name>
    <dbReference type="NCBI Taxonomy" id="52247"/>
    <lineage>
        <taxon>Eukaryota</taxon>
        <taxon>Fungi</taxon>
        <taxon>Dikarya</taxon>
        <taxon>Ascomycota</taxon>
        <taxon>Saccharomycotina</taxon>
        <taxon>Pichiomycetes</taxon>
        <taxon>Pichiales</taxon>
        <taxon>Pichiaceae</taxon>
        <taxon>Pichia</taxon>
    </lineage>
</organism>
<keyword evidence="8" id="KW-1185">Reference proteome</keyword>
<dbReference type="Pfam" id="PF02269">
    <property type="entry name" value="TFIID-18kDa"/>
    <property type="match status" value="1"/>
</dbReference>
<dbReference type="AlphaFoldDB" id="A0A4T0WZF3"/>
<comment type="similarity">
    <text evidence="5">Belongs to the TAF13 family.</text>
</comment>
<dbReference type="Proteomes" id="UP000307173">
    <property type="component" value="Unassembled WGS sequence"/>
</dbReference>
<dbReference type="InterPro" id="IPR009072">
    <property type="entry name" value="Histone-fold"/>
</dbReference>
<accession>A0A4T0WZF3</accession>
<dbReference type="PANTHER" id="PTHR11380:SF5">
    <property type="entry name" value="TRANSCRIPTION INITIATION FACTOR TFIID SUBUNIT 13"/>
    <property type="match status" value="1"/>
</dbReference>
<evidence type="ECO:0000256" key="2">
    <source>
        <dbReference type="ARBA" id="ARBA00023015"/>
    </source>
</evidence>
<evidence type="ECO:0000256" key="1">
    <source>
        <dbReference type="ARBA" id="ARBA00004123"/>
    </source>
</evidence>
<keyword evidence="3" id="KW-0804">Transcription</keyword>
<dbReference type="Gene3D" id="1.10.20.10">
    <property type="entry name" value="Histone, subunit A"/>
    <property type="match status" value="1"/>
</dbReference>
<sequence length="127" mass="14503">MAVTKRYPKGKQRLFTNDLKSLLYAYGDSPTPNIETIHALEDALTSYFTDLIMEANKVRRLQKRAKFIESDYRFALRNDPIKLARFDDLASASVVLSKAQKLFDVNDVGKLKGSDKEKKVKKTKTKS</sequence>
<evidence type="ECO:0000256" key="5">
    <source>
        <dbReference type="ARBA" id="ARBA00038392"/>
    </source>
</evidence>
<dbReference type="InterPro" id="IPR003195">
    <property type="entry name" value="TFIID_TAF13"/>
</dbReference>
<reference evidence="7 8" key="1">
    <citation type="journal article" date="2019" name="Front. Genet.">
        <title>Whole-Genome Sequencing of the Opportunistic Yeast Pathogen Candida inconspicua Uncovers Its Hybrid Origin.</title>
        <authorList>
            <person name="Mixao V."/>
            <person name="Hansen A.P."/>
            <person name="Saus E."/>
            <person name="Boekhout T."/>
            <person name="Lass-Florl C."/>
            <person name="Gabaldon T."/>
        </authorList>
    </citation>
    <scope>NUCLEOTIDE SEQUENCE [LARGE SCALE GENOMIC DNA]</scope>
    <source>
        <strain evidence="7 8">CBS 180</strain>
    </source>
</reference>
<dbReference type="GO" id="GO:0005669">
    <property type="term" value="C:transcription factor TFIID complex"/>
    <property type="evidence" value="ECO:0007669"/>
    <property type="project" value="TreeGrafter"/>
</dbReference>
<dbReference type="SUPFAM" id="SSF47113">
    <property type="entry name" value="Histone-fold"/>
    <property type="match status" value="1"/>
</dbReference>
<protein>
    <recommendedName>
        <fullName evidence="6">Transcription initiation factor TFIID subunit 13</fullName>
    </recommendedName>
</protein>
<evidence type="ECO:0000313" key="8">
    <source>
        <dbReference type="Proteomes" id="UP000307173"/>
    </source>
</evidence>
<keyword evidence="4" id="KW-0539">Nucleus</keyword>
<dbReference type="PANTHER" id="PTHR11380">
    <property type="entry name" value="TRANSCRIPTION INITIATION FACTOR TFIID/SUPT3-RELATED"/>
    <property type="match status" value="1"/>
</dbReference>
<comment type="subcellular location">
    <subcellularLocation>
        <location evidence="1">Nucleus</location>
    </subcellularLocation>
</comment>
<dbReference type="GO" id="GO:0051123">
    <property type="term" value="P:RNA polymerase II preinitiation complex assembly"/>
    <property type="evidence" value="ECO:0007669"/>
    <property type="project" value="TreeGrafter"/>
</dbReference>
<evidence type="ECO:0000256" key="3">
    <source>
        <dbReference type="ARBA" id="ARBA00023163"/>
    </source>
</evidence>
<dbReference type="GO" id="GO:0046982">
    <property type="term" value="F:protein heterodimerization activity"/>
    <property type="evidence" value="ECO:0007669"/>
    <property type="project" value="InterPro"/>
</dbReference>